<name>A0ACC1Y6K8_MELAZ</name>
<protein>
    <submittedName>
        <fullName evidence="1">Cation/H(+) antiporter like</fullName>
    </submittedName>
</protein>
<reference evidence="1 2" key="1">
    <citation type="journal article" date="2023" name="Science">
        <title>Complex scaffold remodeling in plant triterpene biosynthesis.</title>
        <authorList>
            <person name="De La Pena R."/>
            <person name="Hodgson H."/>
            <person name="Liu J.C."/>
            <person name="Stephenson M.J."/>
            <person name="Martin A.C."/>
            <person name="Owen C."/>
            <person name="Harkess A."/>
            <person name="Leebens-Mack J."/>
            <person name="Jimenez L.E."/>
            <person name="Osbourn A."/>
            <person name="Sattely E.S."/>
        </authorList>
    </citation>
    <scope>NUCLEOTIDE SEQUENCE [LARGE SCALE GENOMIC DNA]</scope>
    <source>
        <strain evidence="2">cv. JPN11</strain>
        <tissue evidence="1">Leaf</tissue>
    </source>
</reference>
<dbReference type="EMBL" id="CM051398">
    <property type="protein sequence ID" value="KAJ4718155.1"/>
    <property type="molecule type" value="Genomic_DNA"/>
</dbReference>
<gene>
    <name evidence="1" type="ORF">OWV82_009872</name>
</gene>
<comment type="caution">
    <text evidence="1">The sequence shown here is derived from an EMBL/GenBank/DDBJ whole genome shotgun (WGS) entry which is preliminary data.</text>
</comment>
<evidence type="ECO:0000313" key="2">
    <source>
        <dbReference type="Proteomes" id="UP001164539"/>
    </source>
</evidence>
<keyword evidence="2" id="KW-1185">Reference proteome</keyword>
<dbReference type="Proteomes" id="UP001164539">
    <property type="component" value="Chromosome 5"/>
</dbReference>
<sequence>MNVVSLENQTRVCITLPPKIHSSGLWKQFSSSNDNNTTSNNYYWLDFSLPRLELTIGVIFVITQACHFLLKRLGLPLFTSQLLAGILLSPAALKKEHAQKLMTNETVQVFGSIATTGFAFFMFLSGVKMDLSVITRVGKRAFIIGFVSMIAPPICVLIILGSTSLEVGKKHKIMFMSLIYSSSVFPSIHCLLSDLKILNSELGRIGLSAAVISDLVSLFLLVFSGLMRIAITVNVKSSVRSLYGLFFLAIVFGIFRPAMQCIVRYTPEGKPVHPIFITIITLLFLSSVSITKWYPRFLFLASYILGLAVPHGPPLGSALVEKLETMVNSLLLPTFVTASGMRITTLDLRKLTDYTTLEGGIAIMSCIITLAKFLAAFLLPLLSQMPTKDCLALACIMSCKGIVELSIFTALYDSKFLVGEMYSFVTLLVLCLASLMPVLVKLFYNPSRKYAVYHTRNIVDSKPNTELPIVVCIHVPDNVRAVINLLDISCPTKDNPMTINVLHLIKLRGQSTPIFISHQKKRKSLSSRSYSENVIVSFNKFEGNNWGAVSVNTFTAVSPSNLMLDDICTFALDKLASLIILPFHRRWYVDGSIESDDEGIRLLNSKVLEKAPCSVGILIDRGEIRCQIQETSIDPSYNIAMIFLGGRDDREALAFAIRMAQDERVSLTVMHLTADEDSDDFKEWDKFIDLESLRQVKTNGYISYIRKEVIDGPETTMIVRSMVNEFNLIIVGRRDNLESPQTSGLKDWSEFTELGILGDLLASTDYLGRCSVLVVQQQRTTQLA</sequence>
<organism evidence="1 2">
    <name type="scientific">Melia azedarach</name>
    <name type="common">Chinaberry tree</name>
    <dbReference type="NCBI Taxonomy" id="155640"/>
    <lineage>
        <taxon>Eukaryota</taxon>
        <taxon>Viridiplantae</taxon>
        <taxon>Streptophyta</taxon>
        <taxon>Embryophyta</taxon>
        <taxon>Tracheophyta</taxon>
        <taxon>Spermatophyta</taxon>
        <taxon>Magnoliopsida</taxon>
        <taxon>eudicotyledons</taxon>
        <taxon>Gunneridae</taxon>
        <taxon>Pentapetalae</taxon>
        <taxon>rosids</taxon>
        <taxon>malvids</taxon>
        <taxon>Sapindales</taxon>
        <taxon>Meliaceae</taxon>
        <taxon>Melia</taxon>
    </lineage>
</organism>
<accession>A0ACC1Y6K8</accession>
<evidence type="ECO:0000313" key="1">
    <source>
        <dbReference type="EMBL" id="KAJ4718155.1"/>
    </source>
</evidence>
<proteinExistence type="predicted"/>